<protein>
    <recommendedName>
        <fullName evidence="2">Helicase ATP-binding domain-containing protein</fullName>
    </recommendedName>
</protein>
<evidence type="ECO:0008006" key="2">
    <source>
        <dbReference type="Google" id="ProtNLM"/>
    </source>
</evidence>
<dbReference type="AlphaFoldDB" id="X1JX91"/>
<sequence>MKNSTIFLLKHPDFLTDVSLVVIDEMQLINNPKWGPLMENLIDHLRRKNGNLPP</sequence>
<proteinExistence type="predicted"/>
<comment type="caution">
    <text evidence="1">The sequence shown here is derived from an EMBL/GenBank/DDBJ whole genome shotgun (WGS) entry which is preliminary data.</text>
</comment>
<name>X1JX91_9ZZZZ</name>
<dbReference type="Gene3D" id="3.40.50.300">
    <property type="entry name" value="P-loop containing nucleotide triphosphate hydrolases"/>
    <property type="match status" value="1"/>
</dbReference>
<feature type="non-terminal residue" evidence="1">
    <location>
        <position position="54"/>
    </location>
</feature>
<gene>
    <name evidence="1" type="ORF">S03H2_72243</name>
</gene>
<dbReference type="InterPro" id="IPR027417">
    <property type="entry name" value="P-loop_NTPase"/>
</dbReference>
<evidence type="ECO:0000313" key="1">
    <source>
        <dbReference type="EMBL" id="GAH98762.1"/>
    </source>
</evidence>
<accession>X1JX91</accession>
<reference evidence="1" key="1">
    <citation type="journal article" date="2014" name="Front. Microbiol.">
        <title>High frequency of phylogenetically diverse reductive dehalogenase-homologous genes in deep subseafloor sedimentary metagenomes.</title>
        <authorList>
            <person name="Kawai M."/>
            <person name="Futagami T."/>
            <person name="Toyoda A."/>
            <person name="Takaki Y."/>
            <person name="Nishi S."/>
            <person name="Hori S."/>
            <person name="Arai W."/>
            <person name="Tsubouchi T."/>
            <person name="Morono Y."/>
            <person name="Uchiyama I."/>
            <person name="Ito T."/>
            <person name="Fujiyama A."/>
            <person name="Inagaki F."/>
            <person name="Takami H."/>
        </authorList>
    </citation>
    <scope>NUCLEOTIDE SEQUENCE</scope>
    <source>
        <strain evidence="1">Expedition CK06-06</strain>
    </source>
</reference>
<organism evidence="1">
    <name type="scientific">marine sediment metagenome</name>
    <dbReference type="NCBI Taxonomy" id="412755"/>
    <lineage>
        <taxon>unclassified sequences</taxon>
        <taxon>metagenomes</taxon>
        <taxon>ecological metagenomes</taxon>
    </lineage>
</organism>
<dbReference type="EMBL" id="BARU01048734">
    <property type="protein sequence ID" value="GAH98762.1"/>
    <property type="molecule type" value="Genomic_DNA"/>
</dbReference>